<sequence>MSFLNKYRNFRRHRLLSWLIAAVLLLVLIAFLSPAQIGVTVYKLALVSIAVVLGYHLDRGLFPYASPGSYLRQDWKTTPPNMGAQDAEYPVVDGYQLIFSAVLLRRAIIVLAVVIGVTMGL</sequence>
<protein>
    <submittedName>
        <fullName evidence="2">Putative holin</fullName>
    </submittedName>
</protein>
<keyword evidence="1" id="KW-0472">Membrane</keyword>
<keyword evidence="1" id="KW-0812">Transmembrane</keyword>
<reference evidence="2" key="2">
    <citation type="submission" date="2019-08" db="EMBL/GenBank/DDBJ databases">
        <title>Investigation of anaerobic lignin degradation for improved lignocellulosic biofuels.</title>
        <authorList>
            <person name="Deangelis K.PhD."/>
        </authorList>
    </citation>
    <scope>NUCLEOTIDE SEQUENCE [LARGE SCALE GENOMIC DNA]</scope>
    <source>
        <strain evidence="2">128R</strain>
    </source>
</reference>
<accession>A0A542D848</accession>
<dbReference type="EMBL" id="VISQ01000001">
    <property type="protein sequence ID" value="TVZ68786.1"/>
    <property type="molecule type" value="Genomic_DNA"/>
</dbReference>
<feature type="transmembrane region" description="Helical" evidence="1">
    <location>
        <begin position="97"/>
        <end position="119"/>
    </location>
</feature>
<feature type="transmembrane region" description="Helical" evidence="1">
    <location>
        <begin position="15"/>
        <end position="32"/>
    </location>
</feature>
<dbReference type="AlphaFoldDB" id="A0A542D848"/>
<name>A0A542D848_SERFO</name>
<keyword evidence="1" id="KW-1133">Transmembrane helix</keyword>
<evidence type="ECO:0000256" key="1">
    <source>
        <dbReference type="SAM" id="Phobius"/>
    </source>
</evidence>
<dbReference type="InterPro" id="IPR025140">
    <property type="entry name" value="Holin_2-3"/>
</dbReference>
<evidence type="ECO:0000313" key="2">
    <source>
        <dbReference type="EMBL" id="TVZ68786.1"/>
    </source>
</evidence>
<organism evidence="2">
    <name type="scientific">Serratia fonticola</name>
    <dbReference type="NCBI Taxonomy" id="47917"/>
    <lineage>
        <taxon>Bacteria</taxon>
        <taxon>Pseudomonadati</taxon>
        <taxon>Pseudomonadota</taxon>
        <taxon>Gammaproteobacteria</taxon>
        <taxon>Enterobacterales</taxon>
        <taxon>Yersiniaceae</taxon>
        <taxon>Serratia</taxon>
    </lineage>
</organism>
<feature type="transmembrane region" description="Helical" evidence="1">
    <location>
        <begin position="39"/>
        <end position="57"/>
    </location>
</feature>
<comment type="caution">
    <text evidence="2">The sequence shown here is derived from an EMBL/GenBank/DDBJ whole genome shotgun (WGS) entry which is preliminary data.</text>
</comment>
<gene>
    <name evidence="2" type="ORF">FHU10_1242</name>
</gene>
<proteinExistence type="predicted"/>
<dbReference type="Pfam" id="PF13272">
    <property type="entry name" value="Holin_2-3"/>
    <property type="match status" value="1"/>
</dbReference>
<dbReference type="OrthoDB" id="8688566at2"/>
<reference evidence="2" key="1">
    <citation type="submission" date="2019-06" db="EMBL/GenBank/DDBJ databases">
        <authorList>
            <person name="Deangelis K."/>
            <person name="Huntemann M."/>
            <person name="Clum A."/>
            <person name="Pillay M."/>
            <person name="Palaniappan K."/>
            <person name="Varghese N."/>
            <person name="Mikhailova N."/>
            <person name="Stamatis D."/>
            <person name="Reddy T."/>
            <person name="Daum C."/>
            <person name="Shapiro N."/>
            <person name="Ivanova N."/>
            <person name="Kyrpides N."/>
            <person name="Woyke T."/>
        </authorList>
    </citation>
    <scope>NUCLEOTIDE SEQUENCE [LARGE SCALE GENOMIC DNA]</scope>
    <source>
        <strain evidence="2">128R</strain>
    </source>
</reference>